<dbReference type="Gene3D" id="3.40.190.10">
    <property type="entry name" value="Periplasmic binding protein-like II"/>
    <property type="match status" value="1"/>
</dbReference>
<gene>
    <name evidence="1" type="ORF">S01H4_02133</name>
</gene>
<dbReference type="Gene3D" id="3.40.190.150">
    <property type="entry name" value="Bordetella uptake gene, domain 1"/>
    <property type="match status" value="1"/>
</dbReference>
<name>X1BK12_9ZZZZ</name>
<comment type="caution">
    <text evidence="1">The sequence shown here is derived from an EMBL/GenBank/DDBJ whole genome shotgun (WGS) entry which is preliminary data.</text>
</comment>
<protein>
    <recommendedName>
        <fullName evidence="2">ABC transporter substrate-binding protein</fullName>
    </recommendedName>
</protein>
<accession>X1BK12</accession>
<dbReference type="PIRSF" id="PIRSF017082">
    <property type="entry name" value="YflP"/>
    <property type="match status" value="1"/>
</dbReference>
<dbReference type="InterPro" id="IPR005064">
    <property type="entry name" value="BUG"/>
</dbReference>
<evidence type="ECO:0008006" key="2">
    <source>
        <dbReference type="Google" id="ProtNLM"/>
    </source>
</evidence>
<dbReference type="Pfam" id="PF03401">
    <property type="entry name" value="TctC"/>
    <property type="match status" value="1"/>
</dbReference>
<organism evidence="1">
    <name type="scientific">marine sediment metagenome</name>
    <dbReference type="NCBI Taxonomy" id="412755"/>
    <lineage>
        <taxon>unclassified sequences</taxon>
        <taxon>metagenomes</taxon>
        <taxon>ecological metagenomes</taxon>
    </lineage>
</organism>
<reference evidence="1" key="1">
    <citation type="journal article" date="2014" name="Front. Microbiol.">
        <title>High frequency of phylogenetically diverse reductive dehalogenase-homologous genes in deep subseafloor sedimentary metagenomes.</title>
        <authorList>
            <person name="Kawai M."/>
            <person name="Futagami T."/>
            <person name="Toyoda A."/>
            <person name="Takaki Y."/>
            <person name="Nishi S."/>
            <person name="Hori S."/>
            <person name="Arai W."/>
            <person name="Tsubouchi T."/>
            <person name="Morono Y."/>
            <person name="Uchiyama I."/>
            <person name="Ito T."/>
            <person name="Fujiyama A."/>
            <person name="Inagaki F."/>
            <person name="Takami H."/>
        </authorList>
    </citation>
    <scope>NUCLEOTIDE SEQUENCE</scope>
    <source>
        <strain evidence="1">Expedition CK06-06</strain>
    </source>
</reference>
<dbReference type="EMBL" id="BART01000443">
    <property type="protein sequence ID" value="GAG72421.1"/>
    <property type="molecule type" value="Genomic_DNA"/>
</dbReference>
<dbReference type="InterPro" id="IPR042100">
    <property type="entry name" value="Bug_dom1"/>
</dbReference>
<dbReference type="PANTHER" id="PTHR42928:SF5">
    <property type="entry name" value="BLR1237 PROTEIN"/>
    <property type="match status" value="1"/>
</dbReference>
<dbReference type="AlphaFoldDB" id="X1BK12"/>
<evidence type="ECO:0000313" key="1">
    <source>
        <dbReference type="EMBL" id="GAG72421.1"/>
    </source>
</evidence>
<dbReference type="PANTHER" id="PTHR42928">
    <property type="entry name" value="TRICARBOXYLATE-BINDING PROTEIN"/>
    <property type="match status" value="1"/>
</dbReference>
<dbReference type="SUPFAM" id="SSF53850">
    <property type="entry name" value="Periplasmic binding protein-like II"/>
    <property type="match status" value="1"/>
</dbReference>
<proteinExistence type="predicted"/>
<sequence length="318" mass="34299">MKKVFIICLVVFMVLGLVGIANANTFPEKPIKLIVPWAPGGGTDTVGRMLSKYGEKYFGVPIVVENVEGGMGAIALQRVKAAQPTGYELVIASGYVGWMDKIRDFPVNFGDYTVVMCLNRDPAAFTVSAKAPWNTIEEFVEYAKEHPGEITVGHSGEGMIWHLAGASVADYFDLDFNYVPYNGAAPAIAAVMGGDIDVVTVGGAEVASQVLGGRLKCLGILGADRLKPLPDVPTFKEMGYDIEVYTHRGLVGPKGIPQDVADALYQGFSKAMQEKEFIEGMENLGLGIHALDSQGYKEFIEKQSDAILKSLKKIGLIE</sequence>
<dbReference type="CDD" id="cd07012">
    <property type="entry name" value="PBP2_Bug_TTT"/>
    <property type="match status" value="1"/>
</dbReference>